<dbReference type="AlphaFoldDB" id="A0A6J4R0G8"/>
<feature type="transmembrane region" description="Helical" evidence="5">
    <location>
        <begin position="340"/>
        <end position="363"/>
    </location>
</feature>
<dbReference type="GO" id="GO:0005886">
    <property type="term" value="C:plasma membrane"/>
    <property type="evidence" value="ECO:0007669"/>
    <property type="project" value="UniProtKB-SubCell"/>
</dbReference>
<feature type="transmembrane region" description="Helical" evidence="5">
    <location>
        <begin position="109"/>
        <end position="131"/>
    </location>
</feature>
<feature type="transmembrane region" description="Helical" evidence="5">
    <location>
        <begin position="38"/>
        <end position="63"/>
    </location>
</feature>
<protein>
    <submittedName>
        <fullName evidence="7">Permeases of the major facilitator superfamily</fullName>
    </submittedName>
</protein>
<feature type="domain" description="Major facilitator superfamily (MFS) profile" evidence="6">
    <location>
        <begin position="38"/>
        <end position="429"/>
    </location>
</feature>
<evidence type="ECO:0000256" key="4">
    <source>
        <dbReference type="ARBA" id="ARBA00023136"/>
    </source>
</evidence>
<evidence type="ECO:0000256" key="3">
    <source>
        <dbReference type="ARBA" id="ARBA00022989"/>
    </source>
</evidence>
<keyword evidence="3 5" id="KW-1133">Transmembrane helix</keyword>
<dbReference type="Gene3D" id="1.20.1250.20">
    <property type="entry name" value="MFS general substrate transporter like domains"/>
    <property type="match status" value="2"/>
</dbReference>
<feature type="transmembrane region" description="Helical" evidence="5">
    <location>
        <begin position="289"/>
        <end position="305"/>
    </location>
</feature>
<feature type="transmembrane region" description="Helical" evidence="5">
    <location>
        <begin position="137"/>
        <end position="158"/>
    </location>
</feature>
<dbReference type="GO" id="GO:0022857">
    <property type="term" value="F:transmembrane transporter activity"/>
    <property type="evidence" value="ECO:0007669"/>
    <property type="project" value="InterPro"/>
</dbReference>
<evidence type="ECO:0000256" key="5">
    <source>
        <dbReference type="SAM" id="Phobius"/>
    </source>
</evidence>
<feature type="transmembrane region" description="Helical" evidence="5">
    <location>
        <begin position="170"/>
        <end position="193"/>
    </location>
</feature>
<reference evidence="7" key="1">
    <citation type="submission" date="2020-02" db="EMBL/GenBank/DDBJ databases">
        <authorList>
            <person name="Meier V. D."/>
        </authorList>
    </citation>
    <scope>NUCLEOTIDE SEQUENCE</scope>
    <source>
        <strain evidence="7">AVDCRST_MAG14</strain>
    </source>
</reference>
<feature type="transmembrane region" description="Helical" evidence="5">
    <location>
        <begin position="205"/>
        <end position="225"/>
    </location>
</feature>
<gene>
    <name evidence="7" type="ORF">AVDCRST_MAG14-2353</name>
</gene>
<feature type="transmembrane region" description="Helical" evidence="5">
    <location>
        <begin position="406"/>
        <end position="424"/>
    </location>
</feature>
<accession>A0A6J4R0G8</accession>
<evidence type="ECO:0000313" key="7">
    <source>
        <dbReference type="EMBL" id="CAA9460491.1"/>
    </source>
</evidence>
<dbReference type="SUPFAM" id="SSF103473">
    <property type="entry name" value="MFS general substrate transporter"/>
    <property type="match status" value="1"/>
</dbReference>
<feature type="transmembrane region" description="Helical" evidence="5">
    <location>
        <begin position="375"/>
        <end position="394"/>
    </location>
</feature>
<sequence>MTKETGSAQARGNGALVSKVSPRDSNRTGERETWPARVVWITLALSLGPAVTLGLVRFAYALLLPAMRDDLGWSYALAGGINTANAAGYLVGALLAAPITRWIGVRRSFVVALLVAALALLASGLPTAYAAHVLLRVVAGVGGAVAFVSGGVLAAHATSGRPGDPSAATVLGLYYGGGGIGILVPGMAVPALLEFGPVEPAAWRIGWVCIGVVSLLALVVAGTAARRLPESTSATDEEETSSGGQVSPVRLLAPALAAYFLFGTGYIAYMTFVVAFLRDRGAEALEISIFWALLGAAAMVSAPLWGPVIEGFRGGRALATVTAVVAAGAILPLVSDGFLVALASAVLFGGSFLAVVTATTALVRRSLPARVWPTGIAAFTILFATGQCVGPIVSGAVSDSFGGLKTGLSLSAIILVAGALVALAQREPEQGA</sequence>
<proteinExistence type="predicted"/>
<feature type="transmembrane region" description="Helical" evidence="5">
    <location>
        <begin position="317"/>
        <end position="334"/>
    </location>
</feature>
<organism evidence="7">
    <name type="scientific">uncultured Rubrobacteraceae bacterium</name>
    <dbReference type="NCBI Taxonomy" id="349277"/>
    <lineage>
        <taxon>Bacteria</taxon>
        <taxon>Bacillati</taxon>
        <taxon>Actinomycetota</taxon>
        <taxon>Rubrobacteria</taxon>
        <taxon>Rubrobacterales</taxon>
        <taxon>Rubrobacteraceae</taxon>
        <taxon>environmental samples</taxon>
    </lineage>
</organism>
<evidence type="ECO:0000256" key="1">
    <source>
        <dbReference type="ARBA" id="ARBA00004651"/>
    </source>
</evidence>
<comment type="subcellular location">
    <subcellularLocation>
        <location evidence="1">Cell membrane</location>
        <topology evidence="1">Multi-pass membrane protein</topology>
    </subcellularLocation>
</comment>
<keyword evidence="4 5" id="KW-0472">Membrane</keyword>
<dbReference type="EMBL" id="CADCVG010000096">
    <property type="protein sequence ID" value="CAA9460491.1"/>
    <property type="molecule type" value="Genomic_DNA"/>
</dbReference>
<dbReference type="Pfam" id="PF06779">
    <property type="entry name" value="MFS_4"/>
    <property type="match status" value="1"/>
</dbReference>
<dbReference type="PROSITE" id="PS50850">
    <property type="entry name" value="MFS"/>
    <property type="match status" value="1"/>
</dbReference>
<name>A0A6J4R0G8_9ACTN</name>
<feature type="transmembrane region" description="Helical" evidence="5">
    <location>
        <begin position="75"/>
        <end position="97"/>
    </location>
</feature>
<dbReference type="InterPro" id="IPR010645">
    <property type="entry name" value="MFS_4"/>
</dbReference>
<dbReference type="InterPro" id="IPR036259">
    <property type="entry name" value="MFS_trans_sf"/>
</dbReference>
<evidence type="ECO:0000259" key="6">
    <source>
        <dbReference type="PROSITE" id="PS50850"/>
    </source>
</evidence>
<dbReference type="PANTHER" id="PTHR23537:SF1">
    <property type="entry name" value="SUGAR TRANSPORTER"/>
    <property type="match status" value="1"/>
</dbReference>
<dbReference type="PANTHER" id="PTHR23537">
    <property type="match status" value="1"/>
</dbReference>
<evidence type="ECO:0000256" key="2">
    <source>
        <dbReference type="ARBA" id="ARBA00022692"/>
    </source>
</evidence>
<dbReference type="InterPro" id="IPR020846">
    <property type="entry name" value="MFS_dom"/>
</dbReference>
<feature type="transmembrane region" description="Helical" evidence="5">
    <location>
        <begin position="256"/>
        <end position="277"/>
    </location>
</feature>
<keyword evidence="2 5" id="KW-0812">Transmembrane</keyword>